<organism evidence="2 3">
    <name type="scientific">Rhynchosporium secalis</name>
    <name type="common">Barley scald fungus</name>
    <dbReference type="NCBI Taxonomy" id="38038"/>
    <lineage>
        <taxon>Eukaryota</taxon>
        <taxon>Fungi</taxon>
        <taxon>Dikarya</taxon>
        <taxon>Ascomycota</taxon>
        <taxon>Pezizomycotina</taxon>
        <taxon>Leotiomycetes</taxon>
        <taxon>Helotiales</taxon>
        <taxon>Ploettnerulaceae</taxon>
        <taxon>Rhynchosporium</taxon>
    </lineage>
</organism>
<name>A0A1E1MDK5_RHYSE</name>
<sequence>MKVLTTTALATLFASMVVAGLTHGFKRRERLSHVTPSPRPTLRRRKEP</sequence>
<accession>A0A1E1MDK5</accession>
<dbReference type="AlphaFoldDB" id="A0A1E1MDK5"/>
<feature type="region of interest" description="Disordered" evidence="1">
    <location>
        <begin position="29"/>
        <end position="48"/>
    </location>
</feature>
<evidence type="ECO:0000256" key="1">
    <source>
        <dbReference type="SAM" id="MobiDB-lite"/>
    </source>
</evidence>
<proteinExistence type="predicted"/>
<dbReference type="EMBL" id="FJVC01000264">
    <property type="protein sequence ID" value="CZT46825.1"/>
    <property type="molecule type" value="Genomic_DNA"/>
</dbReference>
<reference evidence="3" key="1">
    <citation type="submission" date="2016-03" db="EMBL/GenBank/DDBJ databases">
        <authorList>
            <person name="Guldener U."/>
        </authorList>
    </citation>
    <scope>NUCLEOTIDE SEQUENCE [LARGE SCALE GENOMIC DNA]</scope>
</reference>
<gene>
    <name evidence="2" type="ORF">RSE6_07324</name>
</gene>
<evidence type="ECO:0000313" key="2">
    <source>
        <dbReference type="EMBL" id="CZT46825.1"/>
    </source>
</evidence>
<dbReference type="Proteomes" id="UP000177625">
    <property type="component" value="Unassembled WGS sequence"/>
</dbReference>
<protein>
    <submittedName>
        <fullName evidence="2">Uncharacterized protein</fullName>
    </submittedName>
</protein>
<evidence type="ECO:0000313" key="3">
    <source>
        <dbReference type="Proteomes" id="UP000177625"/>
    </source>
</evidence>
<keyword evidence="3" id="KW-1185">Reference proteome</keyword>